<evidence type="ECO:0000313" key="8">
    <source>
        <dbReference type="EMBL" id="KTR94312.1"/>
    </source>
</evidence>
<dbReference type="GO" id="GO:0016987">
    <property type="term" value="F:sigma factor activity"/>
    <property type="evidence" value="ECO:0007669"/>
    <property type="project" value="UniProtKB-KW"/>
</dbReference>
<dbReference type="InterPro" id="IPR014284">
    <property type="entry name" value="RNA_pol_sigma-70_dom"/>
</dbReference>
<evidence type="ECO:0000256" key="1">
    <source>
        <dbReference type="ARBA" id="ARBA00010641"/>
    </source>
</evidence>
<dbReference type="Gene3D" id="1.10.1740.10">
    <property type="match status" value="1"/>
</dbReference>
<dbReference type="InterPro" id="IPR013324">
    <property type="entry name" value="RNA_pol_sigma_r3/r4-like"/>
</dbReference>
<dbReference type="Pfam" id="PF04542">
    <property type="entry name" value="Sigma70_r2"/>
    <property type="match status" value="1"/>
</dbReference>
<dbReference type="EMBL" id="LDRT01000057">
    <property type="protein sequence ID" value="KTR94312.1"/>
    <property type="molecule type" value="Genomic_DNA"/>
</dbReference>
<evidence type="ECO:0000313" key="9">
    <source>
        <dbReference type="Proteomes" id="UP000075025"/>
    </source>
</evidence>
<evidence type="ECO:0008006" key="10">
    <source>
        <dbReference type="Google" id="ProtNLM"/>
    </source>
</evidence>
<dbReference type="InterPro" id="IPR036388">
    <property type="entry name" value="WH-like_DNA-bd_sf"/>
</dbReference>
<comment type="similarity">
    <text evidence="1">Belongs to the sigma-70 factor family. ECF subfamily.</text>
</comment>
<accession>A0A147EWX6</accession>
<dbReference type="SUPFAM" id="SSF88946">
    <property type="entry name" value="Sigma2 domain of RNA polymerase sigma factors"/>
    <property type="match status" value="1"/>
</dbReference>
<keyword evidence="5" id="KW-0804">Transcription</keyword>
<evidence type="ECO:0000259" key="7">
    <source>
        <dbReference type="Pfam" id="PF08281"/>
    </source>
</evidence>
<dbReference type="SUPFAM" id="SSF88659">
    <property type="entry name" value="Sigma3 and sigma4 domains of RNA polymerase sigma factors"/>
    <property type="match status" value="1"/>
</dbReference>
<feature type="domain" description="RNA polymerase sigma factor 70 region 4 type 2" evidence="7">
    <location>
        <begin position="88"/>
        <end position="139"/>
    </location>
</feature>
<gene>
    <name evidence="8" type="ORF">NS220_09470</name>
</gene>
<feature type="domain" description="RNA polymerase sigma-70 region 2" evidence="6">
    <location>
        <begin position="5"/>
        <end position="63"/>
    </location>
</feature>
<evidence type="ECO:0000256" key="5">
    <source>
        <dbReference type="ARBA" id="ARBA00023163"/>
    </source>
</evidence>
<dbReference type="Gene3D" id="1.10.10.10">
    <property type="entry name" value="Winged helix-like DNA-binding domain superfamily/Winged helix DNA-binding domain"/>
    <property type="match status" value="1"/>
</dbReference>
<proteinExistence type="inferred from homology"/>
<evidence type="ECO:0000256" key="4">
    <source>
        <dbReference type="ARBA" id="ARBA00023125"/>
    </source>
</evidence>
<keyword evidence="2" id="KW-0805">Transcription regulation</keyword>
<evidence type="ECO:0000256" key="3">
    <source>
        <dbReference type="ARBA" id="ARBA00023082"/>
    </source>
</evidence>
<name>A0A147EWX6_MICTE</name>
<dbReference type="PANTHER" id="PTHR43133">
    <property type="entry name" value="RNA POLYMERASE ECF-TYPE SIGMA FACTO"/>
    <property type="match status" value="1"/>
</dbReference>
<dbReference type="AlphaFoldDB" id="A0A147EWX6"/>
<protein>
    <recommendedName>
        <fullName evidence="10">RNA polymerase subunit sigma-24</fullName>
    </recommendedName>
</protein>
<evidence type="ECO:0000256" key="2">
    <source>
        <dbReference type="ARBA" id="ARBA00023015"/>
    </source>
</evidence>
<dbReference type="Pfam" id="PF08281">
    <property type="entry name" value="Sigma70_r4_2"/>
    <property type="match status" value="1"/>
</dbReference>
<dbReference type="InterPro" id="IPR013249">
    <property type="entry name" value="RNA_pol_sigma70_r4_t2"/>
</dbReference>
<dbReference type="GO" id="GO:0006352">
    <property type="term" value="P:DNA-templated transcription initiation"/>
    <property type="evidence" value="ECO:0007669"/>
    <property type="project" value="InterPro"/>
</dbReference>
<evidence type="ECO:0000259" key="6">
    <source>
        <dbReference type="Pfam" id="PF04542"/>
    </source>
</evidence>
<comment type="caution">
    <text evidence="8">The sequence shown here is derived from an EMBL/GenBank/DDBJ whole genome shotgun (WGS) entry which is preliminary data.</text>
</comment>
<reference evidence="8 9" key="1">
    <citation type="journal article" date="2016" name="Front. Microbiol.">
        <title>Genomic Resource of Rice Seed Associated Bacteria.</title>
        <authorList>
            <person name="Midha S."/>
            <person name="Bansal K."/>
            <person name="Sharma S."/>
            <person name="Kumar N."/>
            <person name="Patil P.P."/>
            <person name="Chaudhry V."/>
            <person name="Patil P.B."/>
        </authorList>
    </citation>
    <scope>NUCLEOTIDE SEQUENCE [LARGE SCALE GENOMIC DNA]</scope>
    <source>
        <strain evidence="8 9">NS220</strain>
    </source>
</reference>
<dbReference type="PATRIC" id="fig|2033.6.peg.2990"/>
<dbReference type="InterPro" id="IPR007627">
    <property type="entry name" value="RNA_pol_sigma70_r2"/>
</dbReference>
<dbReference type="NCBIfam" id="TIGR02937">
    <property type="entry name" value="sigma70-ECF"/>
    <property type="match status" value="1"/>
</dbReference>
<dbReference type="InterPro" id="IPR039425">
    <property type="entry name" value="RNA_pol_sigma-70-like"/>
</dbReference>
<dbReference type="Proteomes" id="UP000075025">
    <property type="component" value="Unassembled WGS sequence"/>
</dbReference>
<dbReference type="GO" id="GO:0003677">
    <property type="term" value="F:DNA binding"/>
    <property type="evidence" value="ECO:0007669"/>
    <property type="project" value="UniProtKB-KW"/>
</dbReference>
<dbReference type="PANTHER" id="PTHR43133:SF8">
    <property type="entry name" value="RNA POLYMERASE SIGMA FACTOR HI_1459-RELATED"/>
    <property type="match status" value="1"/>
</dbReference>
<keyword evidence="3" id="KW-0731">Sigma factor</keyword>
<sequence>MSPDLLRYFARRVDQDAADLLAETLMAAWRRRGDLPGPPAEARMWLFGVARNVLANAQRGTRRRHALADVLRREMSSSVVEDSTEVVALRALVAELDPELAEVVTLAHWEGLSFVEIAEVQKVAPATVRGRYRRAKLALAASLSDLAVPRE</sequence>
<dbReference type="InterPro" id="IPR013325">
    <property type="entry name" value="RNA_pol_sigma_r2"/>
</dbReference>
<keyword evidence="4" id="KW-0238">DNA-binding</keyword>
<organism evidence="8 9">
    <name type="scientific">Microbacterium testaceum</name>
    <name type="common">Aureobacterium testaceum</name>
    <name type="synonym">Brevibacterium testaceum</name>
    <dbReference type="NCBI Taxonomy" id="2033"/>
    <lineage>
        <taxon>Bacteria</taxon>
        <taxon>Bacillati</taxon>
        <taxon>Actinomycetota</taxon>
        <taxon>Actinomycetes</taxon>
        <taxon>Micrococcales</taxon>
        <taxon>Microbacteriaceae</taxon>
        <taxon>Microbacterium</taxon>
    </lineage>
</organism>